<feature type="compositionally biased region" description="Low complexity" evidence="10">
    <location>
        <begin position="618"/>
        <end position="631"/>
    </location>
</feature>
<comment type="catalytic activity">
    <reaction evidence="7">
        <text>L-threonyl-[protein] + ATP = O-phospho-L-threonyl-[protein] + ADP + H(+)</text>
        <dbReference type="Rhea" id="RHEA:46608"/>
        <dbReference type="Rhea" id="RHEA-COMP:11060"/>
        <dbReference type="Rhea" id="RHEA-COMP:11605"/>
        <dbReference type="ChEBI" id="CHEBI:15378"/>
        <dbReference type="ChEBI" id="CHEBI:30013"/>
        <dbReference type="ChEBI" id="CHEBI:30616"/>
        <dbReference type="ChEBI" id="CHEBI:61977"/>
        <dbReference type="ChEBI" id="CHEBI:456216"/>
        <dbReference type="EC" id="2.7.11.24"/>
    </reaction>
    <physiologicalReaction direction="left-to-right" evidence="7">
        <dbReference type="Rhea" id="RHEA:46609"/>
    </physiologicalReaction>
</comment>
<feature type="compositionally biased region" description="Polar residues" evidence="10">
    <location>
        <begin position="482"/>
        <end position="506"/>
    </location>
</feature>
<feature type="compositionally biased region" description="Polar residues" evidence="10">
    <location>
        <begin position="739"/>
        <end position="748"/>
    </location>
</feature>
<dbReference type="InterPro" id="IPR008271">
    <property type="entry name" value="Ser/Thr_kinase_AS"/>
</dbReference>
<evidence type="ECO:0000256" key="3">
    <source>
        <dbReference type="ARBA" id="ARBA00022679"/>
    </source>
</evidence>
<keyword evidence="6 9" id="KW-0067">ATP-binding</keyword>
<feature type="compositionally biased region" description="Pro residues" evidence="10">
    <location>
        <begin position="174"/>
        <end position="185"/>
    </location>
</feature>
<dbReference type="InParanoid" id="A0A4S2MUF7"/>
<evidence type="ECO:0000256" key="10">
    <source>
        <dbReference type="SAM" id="MobiDB-lite"/>
    </source>
</evidence>
<dbReference type="EC" id="2.7.11.24" evidence="2"/>
<evidence type="ECO:0000256" key="5">
    <source>
        <dbReference type="ARBA" id="ARBA00022777"/>
    </source>
</evidence>
<dbReference type="InterPro" id="IPR011009">
    <property type="entry name" value="Kinase-like_dom_sf"/>
</dbReference>
<feature type="compositionally biased region" description="Basic and acidic residues" evidence="10">
    <location>
        <begin position="753"/>
        <end position="764"/>
    </location>
</feature>
<evidence type="ECO:0000313" key="12">
    <source>
        <dbReference type="EMBL" id="TGZ80127.1"/>
    </source>
</evidence>
<evidence type="ECO:0000256" key="7">
    <source>
        <dbReference type="ARBA" id="ARBA00047919"/>
    </source>
</evidence>
<feature type="compositionally biased region" description="Polar residues" evidence="10">
    <location>
        <begin position="515"/>
        <end position="526"/>
    </location>
</feature>
<dbReference type="SUPFAM" id="SSF56112">
    <property type="entry name" value="Protein kinase-like (PK-like)"/>
    <property type="match status" value="1"/>
</dbReference>
<dbReference type="PANTHER" id="PTHR48016">
    <property type="entry name" value="MAP KINASE KINASE KINASE SSK2-RELATED-RELATED"/>
    <property type="match status" value="1"/>
</dbReference>
<name>A0A4S2MUF7_9PEZI</name>
<dbReference type="Proteomes" id="UP000298138">
    <property type="component" value="Unassembled WGS sequence"/>
</dbReference>
<feature type="domain" description="Protein kinase" evidence="11">
    <location>
        <begin position="1442"/>
        <end position="1709"/>
    </location>
</feature>
<keyword evidence="4 9" id="KW-0547">Nucleotide-binding</keyword>
<keyword evidence="5 12" id="KW-0418">Kinase</keyword>
<evidence type="ECO:0000313" key="13">
    <source>
        <dbReference type="Proteomes" id="UP000298138"/>
    </source>
</evidence>
<feature type="compositionally biased region" description="Polar residues" evidence="10">
    <location>
        <begin position="88"/>
        <end position="97"/>
    </location>
</feature>
<feature type="compositionally biased region" description="Polar residues" evidence="10">
    <location>
        <begin position="1083"/>
        <end position="1109"/>
    </location>
</feature>
<dbReference type="InterPro" id="IPR000719">
    <property type="entry name" value="Prot_kinase_dom"/>
</dbReference>
<feature type="compositionally biased region" description="Low complexity" evidence="10">
    <location>
        <begin position="1150"/>
        <end position="1167"/>
    </location>
</feature>
<feature type="region of interest" description="Disordered" evidence="10">
    <location>
        <begin position="76"/>
        <end position="121"/>
    </location>
</feature>
<feature type="binding site" evidence="9">
    <location>
        <position position="1471"/>
    </location>
    <ligand>
        <name>ATP</name>
        <dbReference type="ChEBI" id="CHEBI:30616"/>
    </ligand>
</feature>
<dbReference type="FunFam" id="3.30.200.20:FF:000387">
    <property type="entry name" value="Serine/threonine-protein kinase STE11"/>
    <property type="match status" value="1"/>
</dbReference>
<dbReference type="PANTHER" id="PTHR48016:SF48">
    <property type="entry name" value="SERINE_THREONINE-PROTEIN KINASE BCK1_SLK1_SSP31"/>
    <property type="match status" value="1"/>
</dbReference>
<feature type="compositionally biased region" description="Polar residues" evidence="10">
    <location>
        <begin position="1183"/>
        <end position="1199"/>
    </location>
</feature>
<feature type="compositionally biased region" description="Polar residues" evidence="10">
    <location>
        <begin position="870"/>
        <end position="880"/>
    </location>
</feature>
<accession>A0A4S2MUF7</accession>
<dbReference type="PROSITE" id="PS50011">
    <property type="entry name" value="PROTEIN_KINASE_DOM"/>
    <property type="match status" value="1"/>
</dbReference>
<evidence type="ECO:0000256" key="6">
    <source>
        <dbReference type="ARBA" id="ARBA00022840"/>
    </source>
</evidence>
<protein>
    <recommendedName>
        <fullName evidence="2">mitogen-activated protein kinase</fullName>
        <ecNumber evidence="2">2.7.11.24</ecNumber>
    </recommendedName>
</protein>
<dbReference type="PROSITE" id="PS00108">
    <property type="entry name" value="PROTEIN_KINASE_ST"/>
    <property type="match status" value="1"/>
</dbReference>
<evidence type="ECO:0000256" key="2">
    <source>
        <dbReference type="ARBA" id="ARBA00012411"/>
    </source>
</evidence>
<feature type="region of interest" description="Disordered" evidence="10">
    <location>
        <begin position="267"/>
        <end position="310"/>
    </location>
</feature>
<evidence type="ECO:0000256" key="4">
    <source>
        <dbReference type="ARBA" id="ARBA00022741"/>
    </source>
</evidence>
<dbReference type="InterPro" id="IPR017441">
    <property type="entry name" value="Protein_kinase_ATP_BS"/>
</dbReference>
<feature type="compositionally biased region" description="Acidic residues" evidence="10">
    <location>
        <begin position="1121"/>
        <end position="1134"/>
    </location>
</feature>
<keyword evidence="13" id="KW-1185">Reference proteome</keyword>
<feature type="compositionally biased region" description="Polar residues" evidence="10">
    <location>
        <begin position="1218"/>
        <end position="1230"/>
    </location>
</feature>
<feature type="compositionally biased region" description="Basic and acidic residues" evidence="10">
    <location>
        <begin position="548"/>
        <end position="570"/>
    </location>
</feature>
<dbReference type="Pfam" id="PF00069">
    <property type="entry name" value="Pkinase"/>
    <property type="match status" value="1"/>
</dbReference>
<dbReference type="GO" id="GO:0005524">
    <property type="term" value="F:ATP binding"/>
    <property type="evidence" value="ECO:0007669"/>
    <property type="project" value="UniProtKB-UniRule"/>
</dbReference>
<feature type="region of interest" description="Disordered" evidence="10">
    <location>
        <begin position="1"/>
        <end position="43"/>
    </location>
</feature>
<sequence>MSARQRSASSLSHHTAASNASSPGGYNQSAGQAQMSGGFRQDTDPLLLSAAEIPSFHGDLAPTFYSNDPYPTMTATYIPSGLPPSRPRANTNTSSGSAPEGLSGQPPGGGYPASLQPRQGLGARHSAIPMHAGMRHVSTSVLDNSARLGSSGGHMNGLSGGFYGGHSNSSSLSIPPPPPSNPPLQPSNLPALALSQREYQPHYVPRPDYRSHSSSSHYTSASQLYSQHSGNLQVPNIPPPPPSQYQPQTYYNSGKPQQEIYRVPVPSSESLPSFARVDSSESDHGTAGQRGAPIGGAQRGHGVSPLATPNSSALSINPDVAALWTLERVLGYLERHHYPEEWQKAFKNLNIHGEEFLELAQNQGLLTYILPEVMEINPNLDESSEAVSARNIKKMIRELLRVAQTASAVEENDYPLTRSQRFGNRRSSTMPAIYQEKSGSMSEHAFGPSRGNSETSIASQRPPVGRNDVSKTVLGSVDNIRHSPSSSETNFRPVQASPQASPNLNSGGVIRHGHTPSTDSIASSTVGHRAGDGKGDKKALIMLGLASRHEKPESPHDKSASSSDFPEHRHGGGGFFGKFKKKLLPHREGLEDDDSPTSPGLKSMILPTLPFASENNGSSSSIDRASSSSLDTSRKARGQSARFAASSKPGYALATRDGRVWYTIELPEVVTGDAVRREICNNVNIREWEASSVYLTELGQNSHNDILSDLQLSNLCEKRLEGFGPLMFFIRPAPTSVVDNSSRSSLVDPTSPIKRDGLESRPMFETRPAVTGIPASDSQVTTLRSPGFEQTRISIESAAEPGRSSPTLNPEFENLIERVANFKRQHDDSPRPAQTTPSAKTKAGSNVASPVDRAPGPSSFPSEFGAPPTEMQQQTETKTSPLHQPEPLHEQQPPLLKQPTPPRRRISRPPDLEGFCHGPMATNRPKRVVDFDNPRPSPFEDRRMEDLIPQRKPPPPPLNRVPSVSYSTVQQAQEQAWPQEQRGHSGFVRRGSIQGNKMIQNPRAQAKSGGITPSYGIGSSLVSAGQQLTVVARAAASMKNEVPPPLAISRPPTNRSVSMNVGMGNSFDPPKPPGPRGLKLQIPLNSGKKTSPELSPTDLSAVIKQSSSTLHERQPEPQESGSEDGEEDDSDGDDGLFAIPIAGRGGNSGGATSSTAPTTAPNTAGTSVDSSLDVDAAKRPSVQFKTPPTSSTESNSALTAETPPSPEFEAGDDRRGISSPSMHTASNPGSASHIHSPVDYSRLGRRQSFLRDDVWASRPPAEALINHLDDFFPNLDLDQPILDDVQISPPPSPSAIPGQRPYAYQLQDPPLPSPVKEESAESPVIPTMPPPPIPKEQCQPAERSIIAQRNVKSGGLNRMKSIREVARGAHESRKRAPAIVDGKQASVMRRKSTKLFGAKLIEVTPMKGRRGMMRQREPIPTIPVQHQQQGQVGVKRQATFKWFKGELIGKGTYGRVYLGMNATTGEFLAVKQVEVSRVAGDSERQKEMIAALNQEIETMQHLDHENIVQYLGCERKEYSMSIFLEYISGGSIGSCLRKHGRFPERLVRNLTRQILQGLMYLHSEGILHRDLKADNILLDVDGTCKISDFGISKKTDNIYGDDPGNSMQGSVFWMAPEVIRPEGQGYSAKIDIWSLGCVVLEMLAGRRPWSKEEAIGAIYKLGSERQAPPIPEDVSSVVSPGAIGFLADCHTIDPSERPTAKTLLGHEFCDPDATFNFLHTELYQKISKIL</sequence>
<evidence type="ECO:0000256" key="8">
    <source>
        <dbReference type="ARBA" id="ARBA00048130"/>
    </source>
</evidence>
<feature type="region of interest" description="Disordered" evidence="10">
    <location>
        <begin position="1309"/>
        <end position="1337"/>
    </location>
</feature>
<feature type="compositionally biased region" description="Low complexity" evidence="10">
    <location>
        <begin position="7"/>
        <end position="22"/>
    </location>
</feature>
<feature type="region of interest" description="Disordered" evidence="10">
    <location>
        <begin position="1042"/>
        <end position="1238"/>
    </location>
</feature>
<dbReference type="GO" id="GO:0004707">
    <property type="term" value="F:MAP kinase activity"/>
    <property type="evidence" value="ECO:0007669"/>
    <property type="project" value="UniProtKB-EC"/>
</dbReference>
<feature type="compositionally biased region" description="Low complexity" evidence="10">
    <location>
        <begin position="881"/>
        <end position="898"/>
    </location>
</feature>
<feature type="compositionally biased region" description="Polar residues" evidence="10">
    <location>
        <begin position="24"/>
        <end position="35"/>
    </location>
</feature>
<reference evidence="12 13" key="1">
    <citation type="submission" date="2019-04" db="EMBL/GenBank/DDBJ databases">
        <title>Comparative genomics and transcriptomics to analyze fruiting body development in filamentous ascomycetes.</title>
        <authorList>
            <consortium name="DOE Joint Genome Institute"/>
            <person name="Lutkenhaus R."/>
            <person name="Traeger S."/>
            <person name="Breuer J."/>
            <person name="Kuo A."/>
            <person name="Lipzen A."/>
            <person name="Pangilinan J."/>
            <person name="Dilworth D."/>
            <person name="Sandor L."/>
            <person name="Poggeler S."/>
            <person name="Barry K."/>
            <person name="Grigoriev I.V."/>
            <person name="Nowrousian M."/>
        </authorList>
    </citation>
    <scope>NUCLEOTIDE SEQUENCE [LARGE SCALE GENOMIC DNA]</scope>
    <source>
        <strain evidence="12 13">CBS 389.68</strain>
    </source>
</reference>
<dbReference type="GO" id="GO:0000196">
    <property type="term" value="P:cell integrity MAPK cascade"/>
    <property type="evidence" value="ECO:0007669"/>
    <property type="project" value="UniProtKB-ARBA"/>
</dbReference>
<dbReference type="FunCoup" id="A0A4S2MUF7">
    <property type="interactions" value="351"/>
</dbReference>
<dbReference type="FunFam" id="1.10.510.10:FF:000182">
    <property type="entry name" value="MAP kinase kinase kinase mkh1"/>
    <property type="match status" value="1"/>
</dbReference>
<feature type="region of interest" description="Disordered" evidence="10">
    <location>
        <begin position="437"/>
        <end position="535"/>
    </location>
</feature>
<dbReference type="GO" id="GO:0004709">
    <property type="term" value="F:MAP kinase kinase kinase activity"/>
    <property type="evidence" value="ECO:0007669"/>
    <property type="project" value="UniProtKB-ARBA"/>
</dbReference>
<evidence type="ECO:0000259" key="11">
    <source>
        <dbReference type="PROSITE" id="PS50011"/>
    </source>
</evidence>
<feature type="region of interest" description="Disordered" evidence="10">
    <location>
        <begin position="739"/>
        <end position="788"/>
    </location>
</feature>
<dbReference type="PROSITE" id="PS00107">
    <property type="entry name" value="PROTEIN_KINASE_ATP"/>
    <property type="match status" value="1"/>
</dbReference>
<feature type="compositionally biased region" description="Low complexity" evidence="10">
    <location>
        <begin position="212"/>
        <end position="226"/>
    </location>
</feature>
<dbReference type="OrthoDB" id="266718at2759"/>
<feature type="compositionally biased region" description="Basic and acidic residues" evidence="10">
    <location>
        <begin position="927"/>
        <end position="949"/>
    </location>
</feature>
<keyword evidence="3" id="KW-0808">Transferase</keyword>
<feature type="region of interest" description="Disordered" evidence="10">
    <location>
        <begin position="822"/>
        <end position="958"/>
    </location>
</feature>
<evidence type="ECO:0000256" key="9">
    <source>
        <dbReference type="PROSITE-ProRule" id="PRU10141"/>
    </source>
</evidence>
<comment type="catalytic activity">
    <reaction evidence="8">
        <text>L-seryl-[protein] + ATP = O-phospho-L-seryl-[protein] + ADP + H(+)</text>
        <dbReference type="Rhea" id="RHEA:17989"/>
        <dbReference type="Rhea" id="RHEA-COMP:9863"/>
        <dbReference type="Rhea" id="RHEA-COMP:11604"/>
        <dbReference type="ChEBI" id="CHEBI:15378"/>
        <dbReference type="ChEBI" id="CHEBI:29999"/>
        <dbReference type="ChEBI" id="CHEBI:30616"/>
        <dbReference type="ChEBI" id="CHEBI:83421"/>
        <dbReference type="ChEBI" id="CHEBI:456216"/>
        <dbReference type="EC" id="2.7.11.24"/>
    </reaction>
    <physiologicalReaction direction="left-to-right" evidence="8">
        <dbReference type="Rhea" id="RHEA:17990"/>
    </physiologicalReaction>
</comment>
<dbReference type="InterPro" id="IPR050538">
    <property type="entry name" value="MAP_kinase_kinase_kinase"/>
</dbReference>
<feature type="region of interest" description="Disordered" evidence="10">
    <location>
        <begin position="157"/>
        <end position="189"/>
    </location>
</feature>
<dbReference type="SMART" id="SM00220">
    <property type="entry name" value="S_TKc"/>
    <property type="match status" value="1"/>
</dbReference>
<feature type="compositionally biased region" description="Polar residues" evidence="10">
    <location>
        <begin position="450"/>
        <end position="459"/>
    </location>
</feature>
<gene>
    <name evidence="12" type="ORF">EX30DRAFT_372392</name>
</gene>
<feature type="compositionally biased region" description="Polar residues" evidence="10">
    <location>
        <begin position="832"/>
        <end position="848"/>
    </location>
</feature>
<feature type="region of interest" description="Disordered" evidence="10">
    <location>
        <begin position="548"/>
        <end position="642"/>
    </location>
</feature>
<proteinExistence type="inferred from homology"/>
<dbReference type="Gene3D" id="1.10.510.10">
    <property type="entry name" value="Transferase(Phosphotransferase) domain 1"/>
    <property type="match status" value="1"/>
</dbReference>
<organism evidence="12 13">
    <name type="scientific">Ascodesmis nigricans</name>
    <dbReference type="NCBI Taxonomy" id="341454"/>
    <lineage>
        <taxon>Eukaryota</taxon>
        <taxon>Fungi</taxon>
        <taxon>Dikarya</taxon>
        <taxon>Ascomycota</taxon>
        <taxon>Pezizomycotina</taxon>
        <taxon>Pezizomycetes</taxon>
        <taxon>Pezizales</taxon>
        <taxon>Ascodesmidaceae</taxon>
        <taxon>Ascodesmis</taxon>
    </lineage>
</organism>
<dbReference type="STRING" id="341454.A0A4S2MUF7"/>
<feature type="region of interest" description="Disordered" evidence="10">
    <location>
        <begin position="203"/>
        <end position="252"/>
    </location>
</feature>
<dbReference type="EMBL" id="ML220126">
    <property type="protein sequence ID" value="TGZ80127.1"/>
    <property type="molecule type" value="Genomic_DNA"/>
</dbReference>
<comment type="similarity">
    <text evidence="1">Belongs to the protein kinase superfamily. STE Ser/Thr protein kinase family. MAP kinase kinase kinase subfamily.</text>
</comment>
<evidence type="ECO:0000256" key="1">
    <source>
        <dbReference type="ARBA" id="ARBA00006529"/>
    </source>
</evidence>